<dbReference type="InterPro" id="IPR050482">
    <property type="entry name" value="Sensor_HK_TwoCompSys"/>
</dbReference>
<evidence type="ECO:0000256" key="2">
    <source>
        <dbReference type="ARBA" id="ARBA00012438"/>
    </source>
</evidence>
<comment type="caution">
    <text evidence="10">The sequence shown here is derived from an EMBL/GenBank/DDBJ whole genome shotgun (WGS) entry which is preliminary data.</text>
</comment>
<evidence type="ECO:0000313" key="10">
    <source>
        <dbReference type="EMBL" id="GAG51242.1"/>
    </source>
</evidence>
<keyword evidence="5" id="KW-0547">Nucleotide-binding</keyword>
<reference evidence="10" key="1">
    <citation type="journal article" date="2014" name="Front. Microbiol.">
        <title>High frequency of phylogenetically diverse reductive dehalogenase-homologous genes in deep subseafloor sedimentary metagenomes.</title>
        <authorList>
            <person name="Kawai M."/>
            <person name="Futagami T."/>
            <person name="Toyoda A."/>
            <person name="Takaki Y."/>
            <person name="Nishi S."/>
            <person name="Hori S."/>
            <person name="Arai W."/>
            <person name="Tsubouchi T."/>
            <person name="Morono Y."/>
            <person name="Uchiyama I."/>
            <person name="Ito T."/>
            <person name="Fujiyama A."/>
            <person name="Inagaki F."/>
            <person name="Takami H."/>
        </authorList>
    </citation>
    <scope>NUCLEOTIDE SEQUENCE</scope>
    <source>
        <strain evidence="10">Expedition CK06-06</strain>
    </source>
</reference>
<evidence type="ECO:0000259" key="8">
    <source>
        <dbReference type="Pfam" id="PF02518"/>
    </source>
</evidence>
<dbReference type="InterPro" id="IPR036890">
    <property type="entry name" value="HATPase_C_sf"/>
</dbReference>
<accession>X0YXF4</accession>
<feature type="non-terminal residue" evidence="10">
    <location>
        <position position="1"/>
    </location>
</feature>
<comment type="catalytic activity">
    <reaction evidence="1">
        <text>ATP + protein L-histidine = ADP + protein N-phospho-L-histidine.</text>
        <dbReference type="EC" id="2.7.13.3"/>
    </reaction>
</comment>
<gene>
    <name evidence="10" type="ORF">S01H1_80961</name>
</gene>
<feature type="domain" description="Signal transduction histidine kinase subgroup 3 dimerisation and phosphoacceptor" evidence="9">
    <location>
        <begin position="43"/>
        <end position="112"/>
    </location>
</feature>
<evidence type="ECO:0000256" key="4">
    <source>
        <dbReference type="ARBA" id="ARBA00022679"/>
    </source>
</evidence>
<dbReference type="GO" id="GO:0046983">
    <property type="term" value="F:protein dimerization activity"/>
    <property type="evidence" value="ECO:0007669"/>
    <property type="project" value="InterPro"/>
</dbReference>
<dbReference type="GO" id="GO:0000155">
    <property type="term" value="F:phosphorelay sensor kinase activity"/>
    <property type="evidence" value="ECO:0007669"/>
    <property type="project" value="InterPro"/>
</dbReference>
<evidence type="ECO:0000256" key="1">
    <source>
        <dbReference type="ARBA" id="ARBA00000085"/>
    </source>
</evidence>
<dbReference type="Pfam" id="PF07730">
    <property type="entry name" value="HisKA_3"/>
    <property type="match status" value="1"/>
</dbReference>
<dbReference type="AlphaFoldDB" id="X0YXF4"/>
<dbReference type="Gene3D" id="3.30.565.10">
    <property type="entry name" value="Histidine kinase-like ATPase, C-terminal domain"/>
    <property type="match status" value="1"/>
</dbReference>
<organism evidence="10">
    <name type="scientific">marine sediment metagenome</name>
    <dbReference type="NCBI Taxonomy" id="412755"/>
    <lineage>
        <taxon>unclassified sequences</taxon>
        <taxon>metagenomes</taxon>
        <taxon>ecological metagenomes</taxon>
    </lineage>
</organism>
<dbReference type="InterPro" id="IPR003594">
    <property type="entry name" value="HATPase_dom"/>
</dbReference>
<evidence type="ECO:0000259" key="9">
    <source>
        <dbReference type="Pfam" id="PF07730"/>
    </source>
</evidence>
<keyword evidence="6" id="KW-0418">Kinase</keyword>
<dbReference type="SUPFAM" id="SSF55874">
    <property type="entry name" value="ATPase domain of HSP90 chaperone/DNA topoisomerase II/histidine kinase"/>
    <property type="match status" value="1"/>
</dbReference>
<dbReference type="InterPro" id="IPR011712">
    <property type="entry name" value="Sig_transdc_His_kin_sub3_dim/P"/>
</dbReference>
<evidence type="ECO:0000256" key="7">
    <source>
        <dbReference type="ARBA" id="ARBA00022840"/>
    </source>
</evidence>
<dbReference type="PANTHER" id="PTHR24421">
    <property type="entry name" value="NITRATE/NITRITE SENSOR PROTEIN NARX-RELATED"/>
    <property type="match status" value="1"/>
</dbReference>
<proteinExistence type="predicted"/>
<dbReference type="GO" id="GO:0005524">
    <property type="term" value="F:ATP binding"/>
    <property type="evidence" value="ECO:0007669"/>
    <property type="project" value="UniProtKB-KW"/>
</dbReference>
<name>X0YXF4_9ZZZZ</name>
<protein>
    <recommendedName>
        <fullName evidence="2">histidine kinase</fullName>
        <ecNumber evidence="2">2.7.13.3</ecNumber>
    </recommendedName>
</protein>
<keyword evidence="4" id="KW-0808">Transferase</keyword>
<evidence type="ECO:0000256" key="3">
    <source>
        <dbReference type="ARBA" id="ARBA00022553"/>
    </source>
</evidence>
<keyword evidence="7" id="KW-0067">ATP-binding</keyword>
<dbReference type="EC" id="2.7.13.3" evidence="2"/>
<dbReference type="EMBL" id="BARS01054732">
    <property type="protein sequence ID" value="GAG51242.1"/>
    <property type="molecule type" value="Genomic_DNA"/>
</dbReference>
<feature type="non-terminal residue" evidence="10">
    <location>
        <position position="215"/>
    </location>
</feature>
<dbReference type="Pfam" id="PF02518">
    <property type="entry name" value="HATPase_c"/>
    <property type="match status" value="1"/>
</dbReference>
<evidence type="ECO:0000256" key="5">
    <source>
        <dbReference type="ARBA" id="ARBA00022741"/>
    </source>
</evidence>
<dbReference type="GO" id="GO:0016020">
    <property type="term" value="C:membrane"/>
    <property type="evidence" value="ECO:0007669"/>
    <property type="project" value="InterPro"/>
</dbReference>
<dbReference type="Gene3D" id="1.20.5.1930">
    <property type="match status" value="1"/>
</dbReference>
<evidence type="ECO:0000256" key="6">
    <source>
        <dbReference type="ARBA" id="ARBA00022777"/>
    </source>
</evidence>
<keyword evidence="3" id="KW-0597">Phosphoprotein</keyword>
<feature type="domain" description="Histidine kinase/HSP90-like ATPase" evidence="8">
    <location>
        <begin position="153"/>
        <end position="204"/>
    </location>
</feature>
<dbReference type="PANTHER" id="PTHR24421:SF10">
    <property type="entry name" value="NITRATE_NITRITE SENSOR PROTEIN NARQ"/>
    <property type="match status" value="1"/>
</dbReference>
<sequence length="215" mass="23852">LLNSIGYQIGTAIEQTRLYDRLAMAGERYQALLRHALTAQEEERKRIARELHDETSQSLTSLALSLQATIGMAEMRGIEDGDLMERLRKTHANAVHAGNEIVKLMKELRPTLLDELGMPTAIRRYAKDTLEAQGINISTEVIGVEERYQPEVEVSLFRIAQGVIGNIVEHSEAKNASIKLECDANACVLRIEDDGKGFDVKRLTRVDPSGRGAGL</sequence>